<dbReference type="PANTHER" id="PTHR11610">
    <property type="entry name" value="LIPASE"/>
    <property type="match status" value="1"/>
</dbReference>
<dbReference type="InterPro" id="IPR000734">
    <property type="entry name" value="TAG_lipase"/>
</dbReference>
<sequence length="501" mass="54909">MRSAVVLAVVFGVVVCCCFRTAQSAQVTCSGLGSFADGGDFFHILNRPIQTLPNCAQVSSFKLHLNTRLNPEATQILDPFDVSTVTGSNFDFAKDTKVLVHGFTDNYAWPWWADTKTALLNELDVNVIRVEWAALPPLIQAAANARLLGAYVAKLFNDLQATSNYDPVRVHLIGHSLGAQLVGYIGERVNKIGRITGIDPAGLYFTNMPVSVRLDPTDARVVDTINTDSGSLINFAFGTVQPMGHLNFYVNGGSNQPGCTSGASGFFGSLFGSGGSFNTSAYDILATVTQSGYNAVMCNHYRALALFQETIRSNRCQLKSYECPNLQQYEHGDCFTCSDSRKCSNLGLHLDTSLAEPTVQKNLYAVTSDRSPYCTTTYRIGFTLKSGAGRQEQGDLFAILHGSRGRSTKFQLNKEEVEFTPGAQYAFLVSTNQDLGPLLSVTFEWNAAFSVLPSEFLRRHYLIIGGRQLQVILSTGQSHVFQFREEQLIEEREHSAISSTV</sequence>
<evidence type="ECO:0000256" key="7">
    <source>
        <dbReference type="SAM" id="SignalP"/>
    </source>
</evidence>
<dbReference type="PANTHER" id="PTHR11610:SF173">
    <property type="entry name" value="LIPASE DOMAIN-CONTAINING PROTEIN-RELATED"/>
    <property type="match status" value="1"/>
</dbReference>
<evidence type="ECO:0000256" key="3">
    <source>
        <dbReference type="ARBA" id="ARBA00022525"/>
    </source>
</evidence>
<dbReference type="InterPro" id="IPR036392">
    <property type="entry name" value="PLAT/LH2_dom_sf"/>
</dbReference>
<comment type="caution">
    <text evidence="9">The sequence shown here is derived from an EMBL/GenBank/DDBJ whole genome shotgun (WGS) entry which is preliminary data.</text>
</comment>
<dbReference type="AlphaFoldDB" id="A0A1W0WJY3"/>
<feature type="active site" description="Nucleophile" evidence="4">
    <location>
        <position position="176"/>
    </location>
</feature>
<feature type="signal peptide" evidence="7">
    <location>
        <begin position="1"/>
        <end position="24"/>
    </location>
</feature>
<dbReference type="PRINTS" id="PR00821">
    <property type="entry name" value="TAGLIPASE"/>
</dbReference>
<dbReference type="PIRSF" id="PIRSF000865">
    <property type="entry name" value="Lipoprotein_lipase_LIPH"/>
    <property type="match status" value="1"/>
</dbReference>
<dbReference type="Gene3D" id="2.60.60.20">
    <property type="entry name" value="PLAT/LH2 domain"/>
    <property type="match status" value="1"/>
</dbReference>
<evidence type="ECO:0000256" key="2">
    <source>
        <dbReference type="ARBA" id="ARBA00010701"/>
    </source>
</evidence>
<evidence type="ECO:0000313" key="9">
    <source>
        <dbReference type="EMBL" id="OQV15433.1"/>
    </source>
</evidence>
<feature type="chain" id="PRO_5013252466" evidence="7">
    <location>
        <begin position="25"/>
        <end position="501"/>
    </location>
</feature>
<keyword evidence="10" id="KW-1185">Reference proteome</keyword>
<dbReference type="GO" id="GO:0046872">
    <property type="term" value="F:metal ion binding"/>
    <property type="evidence" value="ECO:0007669"/>
    <property type="project" value="UniProtKB-KW"/>
</dbReference>
<comment type="similarity">
    <text evidence="2 6">Belongs to the AB hydrolase superfamily. Lipase family.</text>
</comment>
<dbReference type="OrthoDB" id="199913at2759"/>
<feature type="active site" description="Charge relay system" evidence="4">
    <location>
        <position position="300"/>
    </location>
</feature>
<dbReference type="GO" id="GO:0052689">
    <property type="term" value="F:carboxylic ester hydrolase activity"/>
    <property type="evidence" value="ECO:0007669"/>
    <property type="project" value="InterPro"/>
</dbReference>
<organism evidence="9 10">
    <name type="scientific">Hypsibius exemplaris</name>
    <name type="common">Freshwater tardigrade</name>
    <dbReference type="NCBI Taxonomy" id="2072580"/>
    <lineage>
        <taxon>Eukaryota</taxon>
        <taxon>Metazoa</taxon>
        <taxon>Ecdysozoa</taxon>
        <taxon>Tardigrada</taxon>
        <taxon>Eutardigrada</taxon>
        <taxon>Parachela</taxon>
        <taxon>Hypsibioidea</taxon>
        <taxon>Hypsibiidae</taxon>
        <taxon>Hypsibius</taxon>
    </lineage>
</organism>
<dbReference type="GO" id="GO:0016298">
    <property type="term" value="F:lipase activity"/>
    <property type="evidence" value="ECO:0007669"/>
    <property type="project" value="InterPro"/>
</dbReference>
<keyword evidence="3" id="KW-0964">Secreted</keyword>
<dbReference type="EMBL" id="MTYJ01000089">
    <property type="protein sequence ID" value="OQV15433.1"/>
    <property type="molecule type" value="Genomic_DNA"/>
</dbReference>
<dbReference type="SUPFAM" id="SSF53474">
    <property type="entry name" value="alpha/beta-Hydrolases"/>
    <property type="match status" value="1"/>
</dbReference>
<gene>
    <name evidence="9" type="ORF">BV898_10441</name>
</gene>
<dbReference type="SUPFAM" id="SSF49723">
    <property type="entry name" value="Lipase/lipooxygenase domain (PLAT/LH2 domain)"/>
    <property type="match status" value="1"/>
</dbReference>
<name>A0A1W0WJY3_HYPEX</name>
<dbReference type="Proteomes" id="UP000192578">
    <property type="component" value="Unassembled WGS sequence"/>
</dbReference>
<keyword evidence="5" id="KW-0106">Calcium</keyword>
<keyword evidence="5" id="KW-0479">Metal-binding</keyword>
<comment type="subcellular location">
    <subcellularLocation>
        <location evidence="1">Secreted</location>
    </subcellularLocation>
</comment>
<feature type="binding site" evidence="5">
    <location>
        <position position="218"/>
    </location>
    <ligand>
        <name>Ca(2+)</name>
        <dbReference type="ChEBI" id="CHEBI:29108"/>
    </ligand>
</feature>
<protein>
    <submittedName>
        <fullName evidence="9">Inactive pancreatic lipase-related protein 1</fullName>
    </submittedName>
</protein>
<evidence type="ECO:0000259" key="8">
    <source>
        <dbReference type="Pfam" id="PF00151"/>
    </source>
</evidence>
<accession>A0A1W0WJY3</accession>
<dbReference type="Gene3D" id="3.40.50.1820">
    <property type="entry name" value="alpha/beta hydrolase"/>
    <property type="match status" value="1"/>
</dbReference>
<proteinExistence type="inferred from homology"/>
<dbReference type="InterPro" id="IPR029058">
    <property type="entry name" value="AB_hydrolase_fold"/>
</dbReference>
<dbReference type="Pfam" id="PF00151">
    <property type="entry name" value="Lipase"/>
    <property type="match status" value="1"/>
</dbReference>
<dbReference type="GO" id="GO:0005615">
    <property type="term" value="C:extracellular space"/>
    <property type="evidence" value="ECO:0007669"/>
    <property type="project" value="TreeGrafter"/>
</dbReference>
<keyword evidence="7" id="KW-0732">Signal</keyword>
<evidence type="ECO:0000256" key="5">
    <source>
        <dbReference type="PIRSR" id="PIRSR000865-2"/>
    </source>
</evidence>
<dbReference type="InterPro" id="IPR016272">
    <property type="entry name" value="Lipase_LIPH"/>
</dbReference>
<dbReference type="GO" id="GO:0016042">
    <property type="term" value="P:lipid catabolic process"/>
    <property type="evidence" value="ECO:0007669"/>
    <property type="project" value="TreeGrafter"/>
</dbReference>
<evidence type="ECO:0000256" key="4">
    <source>
        <dbReference type="PIRSR" id="PIRSR000865-1"/>
    </source>
</evidence>
<feature type="binding site" evidence="5">
    <location>
        <position position="213"/>
    </location>
    <ligand>
        <name>Ca(2+)</name>
        <dbReference type="ChEBI" id="CHEBI:29108"/>
    </ligand>
</feature>
<dbReference type="InterPro" id="IPR013818">
    <property type="entry name" value="Lipase"/>
</dbReference>
<evidence type="ECO:0000313" key="10">
    <source>
        <dbReference type="Proteomes" id="UP000192578"/>
    </source>
</evidence>
<feature type="binding site" evidence="5">
    <location>
        <position position="215"/>
    </location>
    <ligand>
        <name>Ca(2+)</name>
        <dbReference type="ChEBI" id="CHEBI:29108"/>
    </ligand>
</feature>
<evidence type="ECO:0000256" key="1">
    <source>
        <dbReference type="ARBA" id="ARBA00004613"/>
    </source>
</evidence>
<evidence type="ECO:0000256" key="6">
    <source>
        <dbReference type="RuleBase" id="RU004262"/>
    </source>
</evidence>
<reference evidence="10" key="1">
    <citation type="submission" date="2017-01" db="EMBL/GenBank/DDBJ databases">
        <title>Comparative genomics of anhydrobiosis in the tardigrade Hypsibius dujardini.</title>
        <authorList>
            <person name="Yoshida Y."/>
            <person name="Koutsovoulos G."/>
            <person name="Laetsch D."/>
            <person name="Stevens L."/>
            <person name="Kumar S."/>
            <person name="Horikawa D."/>
            <person name="Ishino K."/>
            <person name="Komine S."/>
            <person name="Tomita M."/>
            <person name="Blaxter M."/>
            <person name="Arakawa K."/>
        </authorList>
    </citation>
    <scope>NUCLEOTIDE SEQUENCE [LARGE SCALE GENOMIC DNA]</scope>
    <source>
        <strain evidence="10">Z151</strain>
    </source>
</reference>
<feature type="active site" description="Charge relay system" evidence="4">
    <location>
        <position position="199"/>
    </location>
</feature>
<feature type="domain" description="Lipase" evidence="8">
    <location>
        <begin position="26"/>
        <end position="373"/>
    </location>
</feature>